<proteinExistence type="predicted"/>
<dbReference type="AlphaFoldDB" id="A0A198FD42"/>
<comment type="caution">
    <text evidence="1">The sequence shown here is derived from an EMBL/GenBank/DDBJ whole genome shotgun (WGS) entry which is preliminary data.</text>
</comment>
<organism evidence="1 2">
    <name type="scientific">Proteus myxofaciens ATCC 19692</name>
    <dbReference type="NCBI Taxonomy" id="1354337"/>
    <lineage>
        <taxon>Bacteria</taxon>
        <taxon>Pseudomonadati</taxon>
        <taxon>Pseudomonadota</taxon>
        <taxon>Gammaproteobacteria</taxon>
        <taxon>Enterobacterales</taxon>
        <taxon>Morganellaceae</taxon>
        <taxon>Proteus</taxon>
    </lineage>
</organism>
<evidence type="ECO:0000313" key="1">
    <source>
        <dbReference type="EMBL" id="OAT22813.1"/>
    </source>
</evidence>
<sequence>MDKQKRTFRPVSIDSEIIERVKKFKEKQGEKDFFIQRAPISQLIQGLLINALHNEGF</sequence>
<evidence type="ECO:0000313" key="2">
    <source>
        <dbReference type="Proteomes" id="UP000094023"/>
    </source>
</evidence>
<dbReference type="EMBL" id="LXEN01000146">
    <property type="protein sequence ID" value="OAT22813.1"/>
    <property type="molecule type" value="Genomic_DNA"/>
</dbReference>
<dbReference type="STRING" id="1354337.M983_2862"/>
<accession>A0A198FD42</accession>
<dbReference type="RefSeq" id="WP_074388181.1">
    <property type="nucleotide sequence ID" value="NZ_LXEN01000146.1"/>
</dbReference>
<name>A0A198FD42_9GAMM</name>
<dbReference type="Proteomes" id="UP000094023">
    <property type="component" value="Unassembled WGS sequence"/>
</dbReference>
<dbReference type="OrthoDB" id="6459770at2"/>
<keyword evidence="2" id="KW-1185">Reference proteome</keyword>
<gene>
    <name evidence="1" type="ORF">M983_2862</name>
</gene>
<reference evidence="1 2" key="1">
    <citation type="submission" date="2016-04" db="EMBL/GenBank/DDBJ databases">
        <title>ATOL: Assembling a taxonomically balanced genome-scale reconstruction of the evolutionary history of the Enterobacteriaceae.</title>
        <authorList>
            <person name="Plunkett G.III."/>
            <person name="Neeno-Eckwall E.C."/>
            <person name="Glasner J.D."/>
            <person name="Perna N.T."/>
        </authorList>
    </citation>
    <scope>NUCLEOTIDE SEQUENCE [LARGE SCALE GENOMIC DNA]</scope>
    <source>
        <strain evidence="1 2">ATCC 19692</strain>
    </source>
</reference>
<protein>
    <submittedName>
        <fullName evidence="1">Uncharacterized protein</fullName>
    </submittedName>
</protein>